<protein>
    <submittedName>
        <fullName evidence="1">Uncharacterized protein</fullName>
    </submittedName>
</protein>
<sequence length="68" mass="7737">MQNQCPRADKQYYSWLLMTGINQKNKRKQPCFDPRLCLCTHFNASLATVDISDGLFSFFDTASKASAL</sequence>
<evidence type="ECO:0000313" key="1">
    <source>
        <dbReference type="EMBL" id="JAH76286.1"/>
    </source>
</evidence>
<organism evidence="1">
    <name type="scientific">Anguilla anguilla</name>
    <name type="common">European freshwater eel</name>
    <name type="synonym">Muraena anguilla</name>
    <dbReference type="NCBI Taxonomy" id="7936"/>
    <lineage>
        <taxon>Eukaryota</taxon>
        <taxon>Metazoa</taxon>
        <taxon>Chordata</taxon>
        <taxon>Craniata</taxon>
        <taxon>Vertebrata</taxon>
        <taxon>Euteleostomi</taxon>
        <taxon>Actinopterygii</taxon>
        <taxon>Neopterygii</taxon>
        <taxon>Teleostei</taxon>
        <taxon>Anguilliformes</taxon>
        <taxon>Anguillidae</taxon>
        <taxon>Anguilla</taxon>
    </lineage>
</organism>
<reference evidence="1" key="1">
    <citation type="submission" date="2014-11" db="EMBL/GenBank/DDBJ databases">
        <authorList>
            <person name="Amaro Gonzalez C."/>
        </authorList>
    </citation>
    <scope>NUCLEOTIDE SEQUENCE</scope>
</reference>
<dbReference type="AlphaFoldDB" id="A0A0E9VE58"/>
<name>A0A0E9VE58_ANGAN</name>
<dbReference type="EMBL" id="GBXM01032291">
    <property type="protein sequence ID" value="JAH76286.1"/>
    <property type="molecule type" value="Transcribed_RNA"/>
</dbReference>
<accession>A0A0E9VE58</accession>
<proteinExistence type="predicted"/>
<reference evidence="1" key="2">
    <citation type="journal article" date="2015" name="Fish Shellfish Immunol.">
        <title>Early steps in the European eel (Anguilla anguilla)-Vibrio vulnificus interaction in the gills: Role of the RtxA13 toxin.</title>
        <authorList>
            <person name="Callol A."/>
            <person name="Pajuelo D."/>
            <person name="Ebbesson L."/>
            <person name="Teles M."/>
            <person name="MacKenzie S."/>
            <person name="Amaro C."/>
        </authorList>
    </citation>
    <scope>NUCLEOTIDE SEQUENCE</scope>
</reference>